<evidence type="ECO:0000256" key="3">
    <source>
        <dbReference type="ARBA" id="ARBA00048679"/>
    </source>
</evidence>
<evidence type="ECO:0000256" key="1">
    <source>
        <dbReference type="ARBA" id="ARBA00012513"/>
    </source>
</evidence>
<dbReference type="InterPro" id="IPR008266">
    <property type="entry name" value="Tyr_kinase_AS"/>
</dbReference>
<dbReference type="CDD" id="cd05120">
    <property type="entry name" value="APH_ChoK_like"/>
    <property type="match status" value="1"/>
</dbReference>
<dbReference type="EMBL" id="MU007024">
    <property type="protein sequence ID" value="KAF2432843.1"/>
    <property type="molecule type" value="Genomic_DNA"/>
</dbReference>
<evidence type="ECO:0000313" key="5">
    <source>
        <dbReference type="EMBL" id="KAF2432843.1"/>
    </source>
</evidence>
<dbReference type="InterPro" id="IPR011009">
    <property type="entry name" value="Kinase-like_dom_sf"/>
</dbReference>
<evidence type="ECO:0000313" key="6">
    <source>
        <dbReference type="Proteomes" id="UP000800235"/>
    </source>
</evidence>
<keyword evidence="5" id="KW-0808">Transferase</keyword>
<dbReference type="OrthoDB" id="2906425at2759"/>
<sequence length="259" mass="29843">MKSFFEPITTLYFNVRILVGRKLFGSFGERVTKISRKRVLKGPCLASELEAMLFVAQSTSIPIPKVHTAYGYHGDFYIEMDYIRGETLETAWRDSMSPEQKEELRHLQPPQPELVASAKGGGAVDCRIGSLPFGPYHSQDEFHSFLRGGIPLDDCTKVYAEAVTHCHSRKYRTCFCHADLAPRNIIVQRGRITGVVDWQFGGWYPEYWEYTKAHYSLYTEADWVTQLGNVMENYEEPLKAEHLQRNKQRNQVLRVVQIT</sequence>
<dbReference type="EC" id="2.7.11.1" evidence="1"/>
<gene>
    <name evidence="5" type="ORF">EJ08DRAFT_686752</name>
</gene>
<dbReference type="AlphaFoldDB" id="A0A9P4NWZ8"/>
<dbReference type="InterPro" id="IPR051678">
    <property type="entry name" value="AGP_Transferase"/>
</dbReference>
<dbReference type="Pfam" id="PF01636">
    <property type="entry name" value="APH"/>
    <property type="match status" value="1"/>
</dbReference>
<protein>
    <recommendedName>
        <fullName evidence="1">non-specific serine/threonine protein kinase</fullName>
        <ecNumber evidence="1">2.7.11.1</ecNumber>
    </recommendedName>
</protein>
<accession>A0A9P4NWZ8</accession>
<reference evidence="5" key="1">
    <citation type="journal article" date="2020" name="Stud. Mycol.">
        <title>101 Dothideomycetes genomes: a test case for predicting lifestyles and emergence of pathogens.</title>
        <authorList>
            <person name="Haridas S."/>
            <person name="Albert R."/>
            <person name="Binder M."/>
            <person name="Bloem J."/>
            <person name="Labutti K."/>
            <person name="Salamov A."/>
            <person name="Andreopoulos B."/>
            <person name="Baker S."/>
            <person name="Barry K."/>
            <person name="Bills G."/>
            <person name="Bluhm B."/>
            <person name="Cannon C."/>
            <person name="Castanera R."/>
            <person name="Culley D."/>
            <person name="Daum C."/>
            <person name="Ezra D."/>
            <person name="Gonzalez J."/>
            <person name="Henrissat B."/>
            <person name="Kuo A."/>
            <person name="Liang C."/>
            <person name="Lipzen A."/>
            <person name="Lutzoni F."/>
            <person name="Magnuson J."/>
            <person name="Mondo S."/>
            <person name="Nolan M."/>
            <person name="Ohm R."/>
            <person name="Pangilinan J."/>
            <person name="Park H.-J."/>
            <person name="Ramirez L."/>
            <person name="Alfaro M."/>
            <person name="Sun H."/>
            <person name="Tritt A."/>
            <person name="Yoshinaga Y."/>
            <person name="Zwiers L.-H."/>
            <person name="Turgeon B."/>
            <person name="Goodwin S."/>
            <person name="Spatafora J."/>
            <person name="Crous P."/>
            <person name="Grigoriev I."/>
        </authorList>
    </citation>
    <scope>NUCLEOTIDE SEQUENCE</scope>
    <source>
        <strain evidence="5">CBS 130266</strain>
    </source>
</reference>
<dbReference type="Proteomes" id="UP000800235">
    <property type="component" value="Unassembled WGS sequence"/>
</dbReference>
<comment type="caution">
    <text evidence="5">The sequence shown here is derived from an EMBL/GenBank/DDBJ whole genome shotgun (WGS) entry which is preliminary data.</text>
</comment>
<evidence type="ECO:0000256" key="2">
    <source>
        <dbReference type="ARBA" id="ARBA00047899"/>
    </source>
</evidence>
<proteinExistence type="predicted"/>
<dbReference type="PANTHER" id="PTHR21310:SF15">
    <property type="entry name" value="AMINOGLYCOSIDE PHOSPHOTRANSFERASE DOMAIN-CONTAINING PROTEIN"/>
    <property type="match status" value="1"/>
</dbReference>
<name>A0A9P4NWZ8_9PEZI</name>
<evidence type="ECO:0000259" key="4">
    <source>
        <dbReference type="Pfam" id="PF01636"/>
    </source>
</evidence>
<dbReference type="Gene3D" id="3.90.1200.10">
    <property type="match status" value="1"/>
</dbReference>
<dbReference type="SUPFAM" id="SSF56112">
    <property type="entry name" value="Protein kinase-like (PK-like)"/>
    <property type="match status" value="1"/>
</dbReference>
<dbReference type="GO" id="GO:0004674">
    <property type="term" value="F:protein serine/threonine kinase activity"/>
    <property type="evidence" value="ECO:0007669"/>
    <property type="project" value="UniProtKB-EC"/>
</dbReference>
<comment type="catalytic activity">
    <reaction evidence="2">
        <text>L-threonyl-[protein] + ATP = O-phospho-L-threonyl-[protein] + ADP + H(+)</text>
        <dbReference type="Rhea" id="RHEA:46608"/>
        <dbReference type="Rhea" id="RHEA-COMP:11060"/>
        <dbReference type="Rhea" id="RHEA-COMP:11605"/>
        <dbReference type="ChEBI" id="CHEBI:15378"/>
        <dbReference type="ChEBI" id="CHEBI:30013"/>
        <dbReference type="ChEBI" id="CHEBI:30616"/>
        <dbReference type="ChEBI" id="CHEBI:61977"/>
        <dbReference type="ChEBI" id="CHEBI:456216"/>
        <dbReference type="EC" id="2.7.11.1"/>
    </reaction>
</comment>
<feature type="domain" description="Aminoglycoside phosphotransferase" evidence="4">
    <location>
        <begin position="168"/>
        <end position="235"/>
    </location>
</feature>
<dbReference type="PROSITE" id="PS00109">
    <property type="entry name" value="PROTEIN_KINASE_TYR"/>
    <property type="match status" value="1"/>
</dbReference>
<comment type="catalytic activity">
    <reaction evidence="3">
        <text>L-seryl-[protein] + ATP = O-phospho-L-seryl-[protein] + ADP + H(+)</text>
        <dbReference type="Rhea" id="RHEA:17989"/>
        <dbReference type="Rhea" id="RHEA-COMP:9863"/>
        <dbReference type="Rhea" id="RHEA-COMP:11604"/>
        <dbReference type="ChEBI" id="CHEBI:15378"/>
        <dbReference type="ChEBI" id="CHEBI:29999"/>
        <dbReference type="ChEBI" id="CHEBI:30616"/>
        <dbReference type="ChEBI" id="CHEBI:83421"/>
        <dbReference type="ChEBI" id="CHEBI:456216"/>
        <dbReference type="EC" id="2.7.11.1"/>
    </reaction>
</comment>
<keyword evidence="6" id="KW-1185">Reference proteome</keyword>
<keyword evidence="5" id="KW-0418">Kinase</keyword>
<dbReference type="InterPro" id="IPR002575">
    <property type="entry name" value="Aminoglycoside_PTrfase"/>
</dbReference>
<dbReference type="PANTHER" id="PTHR21310">
    <property type="entry name" value="AMINOGLYCOSIDE PHOSPHOTRANSFERASE-RELATED-RELATED"/>
    <property type="match status" value="1"/>
</dbReference>
<organism evidence="5 6">
    <name type="scientific">Tothia fuscella</name>
    <dbReference type="NCBI Taxonomy" id="1048955"/>
    <lineage>
        <taxon>Eukaryota</taxon>
        <taxon>Fungi</taxon>
        <taxon>Dikarya</taxon>
        <taxon>Ascomycota</taxon>
        <taxon>Pezizomycotina</taxon>
        <taxon>Dothideomycetes</taxon>
        <taxon>Pleosporomycetidae</taxon>
        <taxon>Venturiales</taxon>
        <taxon>Cylindrosympodiaceae</taxon>
        <taxon>Tothia</taxon>
    </lineage>
</organism>